<dbReference type="SMART" id="SM00974">
    <property type="entry name" value="T5orf172"/>
    <property type="match status" value="1"/>
</dbReference>
<dbReference type="Proteomes" id="UP000184518">
    <property type="component" value="Unassembled WGS sequence"/>
</dbReference>
<gene>
    <name evidence="3" type="ORF">SAMN05443633_10892</name>
</gene>
<name>A0A1M5FPE8_9FLAO</name>
<dbReference type="Pfam" id="PF13250">
    <property type="entry name" value="SNIPE"/>
    <property type="match status" value="1"/>
</dbReference>
<organism evidence="3 4">
    <name type="scientific">Chryseobacterium arachidis</name>
    <dbReference type="NCBI Taxonomy" id="1416778"/>
    <lineage>
        <taxon>Bacteria</taxon>
        <taxon>Pseudomonadati</taxon>
        <taxon>Bacteroidota</taxon>
        <taxon>Flavobacteriia</taxon>
        <taxon>Flavobacteriales</taxon>
        <taxon>Weeksellaceae</taxon>
        <taxon>Chryseobacterium group</taxon>
        <taxon>Chryseobacterium</taxon>
    </lineage>
</organism>
<feature type="coiled-coil region" evidence="1">
    <location>
        <begin position="323"/>
        <end position="420"/>
    </location>
</feature>
<protein>
    <submittedName>
        <fullName evidence="3">Meiotically up-regulated gene 113</fullName>
    </submittedName>
</protein>
<dbReference type="STRING" id="1416778.SAMN05443633_10892"/>
<dbReference type="InterPro" id="IPR025280">
    <property type="entry name" value="SNIPE"/>
</dbReference>
<sequence length="574" mass="67319">MEILLIIIFFVLMLYAFSKSGTAKKELLQKEAKITDLNREIHQLKTEISNLNSDKRSLHDKIQRLRTDLSNLQMDKRAVDQKNIQLKNQNDALSKYQDIINIQVECEYLLKKAERDSVKLKERAQQELDHAQLQAKESRRITREYTEKRTKEVELLYENAVRESQRIIDHAETKAESIGGDAYRSLREANEIADRIKAMKNVIEGYGNEYIIPTYTLLDELAEDFAHKEAGENLKKLRQNNKLMITSRQAGICEYMDEYRRNIAIDFVIDAYNGKVETILSSVKKDNYGILKQKMDDAFQLVNFNGEAFRKARISAVYHEARLEELKWAVVAQELKSQEQEEQRQIREQIREEEKARREYEKAIKDAEKEELTLKRLIEKAESQVARANEEQKLLFQQQLQELQNKLIVAEEKNQRAISMAQQTKSGNVYIISNIGSFGENVYKIGMTRRLEPLDRVRELGDASVPFEFDVHAMIYSDDAPALERQLHKKFLKSQLNKINPRKEFFRLGINEIKNHIDDIGITCKWTLAAEAKQYRETLKLEEEMKTNKQLEQEWEQYQEEADPVTLEEVMIEE</sequence>
<dbReference type="Gene3D" id="1.20.5.1700">
    <property type="match status" value="1"/>
</dbReference>
<feature type="coiled-coil region" evidence="1">
    <location>
        <begin position="27"/>
        <end position="141"/>
    </location>
</feature>
<evidence type="ECO:0000259" key="2">
    <source>
        <dbReference type="SMART" id="SM00974"/>
    </source>
</evidence>
<keyword evidence="1" id="KW-0175">Coiled coil</keyword>
<proteinExistence type="predicted"/>
<keyword evidence="4" id="KW-1185">Reference proteome</keyword>
<dbReference type="RefSeq" id="WP_143152349.1">
    <property type="nucleotide sequence ID" value="NZ_FQUT01000008.1"/>
</dbReference>
<accession>A0A1M5FPE8</accession>
<dbReference type="InterPro" id="IPR018306">
    <property type="entry name" value="Phage_T5_Orf172_DNA-bd"/>
</dbReference>
<evidence type="ECO:0000313" key="4">
    <source>
        <dbReference type="Proteomes" id="UP000184518"/>
    </source>
</evidence>
<dbReference type="OrthoDB" id="9811665at2"/>
<evidence type="ECO:0000313" key="3">
    <source>
        <dbReference type="EMBL" id="SHF93427.1"/>
    </source>
</evidence>
<evidence type="ECO:0000256" key="1">
    <source>
        <dbReference type="SAM" id="Coils"/>
    </source>
</evidence>
<dbReference type="AlphaFoldDB" id="A0A1M5FPE8"/>
<reference evidence="4" key="1">
    <citation type="submission" date="2016-11" db="EMBL/GenBank/DDBJ databases">
        <authorList>
            <person name="Varghese N."/>
            <person name="Submissions S."/>
        </authorList>
    </citation>
    <scope>NUCLEOTIDE SEQUENCE [LARGE SCALE GENOMIC DNA]</scope>
    <source>
        <strain evidence="4">DSM 27619</strain>
    </source>
</reference>
<dbReference type="Pfam" id="PF13455">
    <property type="entry name" value="MUG113"/>
    <property type="match status" value="1"/>
</dbReference>
<dbReference type="EMBL" id="FQUT01000008">
    <property type="protein sequence ID" value="SHF93427.1"/>
    <property type="molecule type" value="Genomic_DNA"/>
</dbReference>
<feature type="domain" description="Bacteriophage T5 Orf172 DNA-binding" evidence="2">
    <location>
        <begin position="437"/>
        <end position="520"/>
    </location>
</feature>